<dbReference type="PANTHER" id="PTHR30461">
    <property type="entry name" value="DNA-INVERTASE FROM LAMBDOID PROPHAGE"/>
    <property type="match status" value="1"/>
</dbReference>
<feature type="domain" description="Recombinase" evidence="3">
    <location>
        <begin position="89"/>
        <end position="198"/>
    </location>
</feature>
<dbReference type="Gene3D" id="3.90.1750.20">
    <property type="entry name" value="Putative Large Serine Recombinase, Chain B, Domain 2"/>
    <property type="match status" value="2"/>
</dbReference>
<name>X1SWT2_9ZZZZ</name>
<reference evidence="4" key="1">
    <citation type="journal article" date="2014" name="Front. Microbiol.">
        <title>High frequency of phylogenetically diverse reductive dehalogenase-homologous genes in deep subseafloor sedimentary metagenomes.</title>
        <authorList>
            <person name="Kawai M."/>
            <person name="Futagami T."/>
            <person name="Toyoda A."/>
            <person name="Takaki Y."/>
            <person name="Nishi S."/>
            <person name="Hori S."/>
            <person name="Arai W."/>
            <person name="Tsubouchi T."/>
            <person name="Morono Y."/>
            <person name="Uchiyama I."/>
            <person name="Ito T."/>
            <person name="Fujiyama A."/>
            <person name="Inagaki F."/>
            <person name="Takami H."/>
        </authorList>
    </citation>
    <scope>NUCLEOTIDE SEQUENCE</scope>
    <source>
        <strain evidence="4">Expedition CK06-06</strain>
    </source>
</reference>
<dbReference type="PROSITE" id="PS51737">
    <property type="entry name" value="RECOMBINASE_DNA_BIND"/>
    <property type="match status" value="1"/>
</dbReference>
<evidence type="ECO:0000313" key="4">
    <source>
        <dbReference type="EMBL" id="GAI97507.1"/>
    </source>
</evidence>
<dbReference type="EMBL" id="BARW01024927">
    <property type="protein sequence ID" value="GAI97507.1"/>
    <property type="molecule type" value="Genomic_DNA"/>
</dbReference>
<evidence type="ECO:0000256" key="1">
    <source>
        <dbReference type="ARBA" id="ARBA00023125"/>
    </source>
</evidence>
<sequence>FYPSHISRILSNPVYLGKVNTASGLAEGMHKSIIDRGIFKSVNRQIELRKMKNRTRPAKYLLTGFLKCSKCGGNLVANYGYYNYKDVKLHGYRCKNIVNGSCFMAIIELEAKLVRKIFDMSNSGMGVSTILKNLYKSGTKTRRGYNFYPSHISRILSNPVYLGKVNTASGLAEGMHKSIIDRGIFKSVNRQIELRKMKNRTRPAKYLLTGFLKCSKCGGNLVANYGYYNYKDVKLHGNLLGYHRNIGLSVYADQILSLSFYR</sequence>
<proteinExistence type="predicted"/>
<dbReference type="Pfam" id="PF07508">
    <property type="entry name" value="Recombinase"/>
    <property type="match status" value="2"/>
</dbReference>
<keyword evidence="1" id="KW-0238">DNA-binding</keyword>
<feature type="non-terminal residue" evidence="4">
    <location>
        <position position="1"/>
    </location>
</feature>
<dbReference type="AlphaFoldDB" id="X1SWT2"/>
<keyword evidence="2" id="KW-0233">DNA recombination</keyword>
<protein>
    <recommendedName>
        <fullName evidence="3">Recombinase domain-containing protein</fullName>
    </recommendedName>
</protein>
<dbReference type="InterPro" id="IPR050639">
    <property type="entry name" value="SSR_resolvase"/>
</dbReference>
<gene>
    <name evidence="4" type="ORF">S12H4_40984</name>
</gene>
<dbReference type="InterPro" id="IPR038109">
    <property type="entry name" value="DNA_bind_recomb_sf"/>
</dbReference>
<organism evidence="4">
    <name type="scientific">marine sediment metagenome</name>
    <dbReference type="NCBI Taxonomy" id="412755"/>
    <lineage>
        <taxon>unclassified sequences</taxon>
        <taxon>metagenomes</taxon>
        <taxon>ecological metagenomes</taxon>
    </lineage>
</organism>
<dbReference type="GO" id="GO:0003677">
    <property type="term" value="F:DNA binding"/>
    <property type="evidence" value="ECO:0007669"/>
    <property type="project" value="UniProtKB-KW"/>
</dbReference>
<dbReference type="InterPro" id="IPR011109">
    <property type="entry name" value="DNA_bind_recombinase_dom"/>
</dbReference>
<comment type="caution">
    <text evidence="4">The sequence shown here is derived from an EMBL/GenBank/DDBJ whole genome shotgun (WGS) entry which is preliminary data.</text>
</comment>
<evidence type="ECO:0000256" key="2">
    <source>
        <dbReference type="ARBA" id="ARBA00023172"/>
    </source>
</evidence>
<accession>X1SWT2</accession>
<feature type="non-terminal residue" evidence="4">
    <location>
        <position position="262"/>
    </location>
</feature>
<evidence type="ECO:0000259" key="3">
    <source>
        <dbReference type="PROSITE" id="PS51737"/>
    </source>
</evidence>
<dbReference type="GO" id="GO:0000150">
    <property type="term" value="F:DNA strand exchange activity"/>
    <property type="evidence" value="ECO:0007669"/>
    <property type="project" value="InterPro"/>
</dbReference>
<dbReference type="PANTHER" id="PTHR30461:SF2">
    <property type="entry name" value="SERINE RECOMBINASE PINE-RELATED"/>
    <property type="match status" value="1"/>
</dbReference>